<keyword evidence="2" id="KW-1185">Reference proteome</keyword>
<protein>
    <submittedName>
        <fullName evidence="1">Uncharacterized protein</fullName>
    </submittedName>
</protein>
<gene>
    <name evidence="1" type="ORF">CF168_03940</name>
</gene>
<organism evidence="1 2">
    <name type="scientific">Shewanella bicestrii</name>
    <dbReference type="NCBI Taxonomy" id="2018305"/>
    <lineage>
        <taxon>Bacteria</taxon>
        <taxon>Pseudomonadati</taxon>
        <taxon>Pseudomonadota</taxon>
        <taxon>Gammaproteobacteria</taxon>
        <taxon>Alteromonadales</taxon>
        <taxon>Shewanellaceae</taxon>
        <taxon>Shewanella</taxon>
    </lineage>
</organism>
<name>A0A220UJK4_9GAMM</name>
<dbReference type="KEGG" id="sbj:CF168_03940"/>
<reference evidence="1 2" key="1">
    <citation type="submission" date="2017-07" db="EMBL/GenBank/DDBJ databases">
        <title>Phenotypical and genomic characterization of a clinical isolate of Shewanella bicestrii sp. nov. producing an extended-spectrum beta-lactamase and a new oxacillinase variant.</title>
        <authorList>
            <person name="Jousset A.B."/>
            <person name="Bonnin R.A."/>
            <person name="Girlich D."/>
            <person name="Dabos L."/>
            <person name="Potron A."/>
            <person name="Dortet L."/>
            <person name="Glaser P."/>
            <person name="Naas T."/>
        </authorList>
    </citation>
    <scope>NUCLEOTIDE SEQUENCE [LARGE SCALE GENOMIC DNA]</scope>
    <source>
        <strain evidence="1 2">JAB-1</strain>
    </source>
</reference>
<evidence type="ECO:0000313" key="2">
    <source>
        <dbReference type="Proteomes" id="UP000198367"/>
    </source>
</evidence>
<accession>A0A220UJK4</accession>
<dbReference type="AlphaFoldDB" id="A0A220UJK4"/>
<sequence>MAEKMVLSTSLLLAYENVAFEPSKYQKKYKRLMKLISLPYKTNKKQLIEARDQGLNQSVFGRLMPQLQHQVDRDDSLELLASKTSLKIILTDDENAMLPYVYFRSSFIENQITITLTPTESRVNFIKYLQMLCSSATKITICDNYLAQGWDHNKALFLTILPRHTLIIEFVETPDALGVVKNSTKITDAFVKSIFRQWTTSESTLYSGSHDRYLLVESPQGNIEVMISSGFDHIWKTNPKEITCVIREKGI</sequence>
<proteinExistence type="predicted"/>
<dbReference type="EMBL" id="CP022358">
    <property type="protein sequence ID" value="ASK68086.1"/>
    <property type="molecule type" value="Genomic_DNA"/>
</dbReference>
<dbReference type="RefSeq" id="WP_089067044.1">
    <property type="nucleotide sequence ID" value="NZ_CP022358.1"/>
</dbReference>
<evidence type="ECO:0000313" key="1">
    <source>
        <dbReference type="EMBL" id="ASK68086.1"/>
    </source>
</evidence>
<dbReference type="Proteomes" id="UP000198367">
    <property type="component" value="Chromosome"/>
</dbReference>